<evidence type="ECO:0000313" key="3">
    <source>
        <dbReference type="Proteomes" id="UP000000305"/>
    </source>
</evidence>
<dbReference type="PhylomeDB" id="E9HSB0"/>
<proteinExistence type="predicted"/>
<reference evidence="2 3" key="1">
    <citation type="journal article" date="2011" name="Science">
        <title>The ecoresponsive genome of Daphnia pulex.</title>
        <authorList>
            <person name="Colbourne J.K."/>
            <person name="Pfrender M.E."/>
            <person name="Gilbert D."/>
            <person name="Thomas W.K."/>
            <person name="Tucker A."/>
            <person name="Oakley T.H."/>
            <person name="Tokishita S."/>
            <person name="Aerts A."/>
            <person name="Arnold G.J."/>
            <person name="Basu M.K."/>
            <person name="Bauer D.J."/>
            <person name="Caceres C.E."/>
            <person name="Carmel L."/>
            <person name="Casola C."/>
            <person name="Choi J.H."/>
            <person name="Detter J.C."/>
            <person name="Dong Q."/>
            <person name="Dusheyko S."/>
            <person name="Eads B.D."/>
            <person name="Frohlich T."/>
            <person name="Geiler-Samerotte K.A."/>
            <person name="Gerlach D."/>
            <person name="Hatcher P."/>
            <person name="Jogdeo S."/>
            <person name="Krijgsveld J."/>
            <person name="Kriventseva E.V."/>
            <person name="Kultz D."/>
            <person name="Laforsch C."/>
            <person name="Lindquist E."/>
            <person name="Lopez J."/>
            <person name="Manak J.R."/>
            <person name="Muller J."/>
            <person name="Pangilinan J."/>
            <person name="Patwardhan R.P."/>
            <person name="Pitluck S."/>
            <person name="Pritham E.J."/>
            <person name="Rechtsteiner A."/>
            <person name="Rho M."/>
            <person name="Rogozin I.B."/>
            <person name="Sakarya O."/>
            <person name="Salamov A."/>
            <person name="Schaack S."/>
            <person name="Shapiro H."/>
            <person name="Shiga Y."/>
            <person name="Skalitzky C."/>
            <person name="Smith Z."/>
            <person name="Souvorov A."/>
            <person name="Sung W."/>
            <person name="Tang Z."/>
            <person name="Tsuchiya D."/>
            <person name="Tu H."/>
            <person name="Vos H."/>
            <person name="Wang M."/>
            <person name="Wolf Y.I."/>
            <person name="Yamagata H."/>
            <person name="Yamada T."/>
            <person name="Ye Y."/>
            <person name="Shaw J.R."/>
            <person name="Andrews J."/>
            <person name="Crease T.J."/>
            <person name="Tang H."/>
            <person name="Lucas S.M."/>
            <person name="Robertson H.M."/>
            <person name="Bork P."/>
            <person name="Koonin E.V."/>
            <person name="Zdobnov E.M."/>
            <person name="Grigoriev I.V."/>
            <person name="Lynch M."/>
            <person name="Boore J.L."/>
        </authorList>
    </citation>
    <scope>NUCLEOTIDE SEQUENCE [LARGE SCALE GENOMIC DNA]</scope>
</reference>
<dbReference type="KEGG" id="dpx:DAPPUDRAFT_117320"/>
<dbReference type="HOGENOM" id="CLU_134016_0_0_1"/>
<sequence>MSNRDPGFDYRFGYDYPEFPYPYYSEDYDQYQERPPLRRHDVLDPYHYARGMPQVQFYPDHADPFRSHHKYDPRFYPTLKEYEDECYDEWEDEEGHGQVETGGKWLPKNPPAAGCRSGSVGDKKSFHCKPGTSVLISSKNVRVGARLRDFARNWVTVMKDPWVLRTMSEG</sequence>
<keyword evidence="3" id="KW-1185">Reference proteome</keyword>
<dbReference type="AlphaFoldDB" id="E9HSB0"/>
<dbReference type="InParanoid" id="E9HSB0"/>
<dbReference type="Proteomes" id="UP000000305">
    <property type="component" value="Unassembled WGS sequence"/>
</dbReference>
<name>E9HSB0_DAPPU</name>
<gene>
    <name evidence="2" type="ORF">DAPPUDRAFT_117320</name>
</gene>
<evidence type="ECO:0000313" key="2">
    <source>
        <dbReference type="EMBL" id="EFX65378.1"/>
    </source>
</evidence>
<dbReference type="EMBL" id="GL732747">
    <property type="protein sequence ID" value="EFX65378.1"/>
    <property type="molecule type" value="Genomic_DNA"/>
</dbReference>
<evidence type="ECO:0000256" key="1">
    <source>
        <dbReference type="SAM" id="MobiDB-lite"/>
    </source>
</evidence>
<organism evidence="2 3">
    <name type="scientific">Daphnia pulex</name>
    <name type="common">Water flea</name>
    <dbReference type="NCBI Taxonomy" id="6669"/>
    <lineage>
        <taxon>Eukaryota</taxon>
        <taxon>Metazoa</taxon>
        <taxon>Ecdysozoa</taxon>
        <taxon>Arthropoda</taxon>
        <taxon>Crustacea</taxon>
        <taxon>Branchiopoda</taxon>
        <taxon>Diplostraca</taxon>
        <taxon>Cladocera</taxon>
        <taxon>Anomopoda</taxon>
        <taxon>Daphniidae</taxon>
        <taxon>Daphnia</taxon>
    </lineage>
</organism>
<protein>
    <submittedName>
        <fullName evidence="2">Uncharacterized protein</fullName>
    </submittedName>
</protein>
<accession>E9HSB0</accession>
<feature type="region of interest" description="Disordered" evidence="1">
    <location>
        <begin position="98"/>
        <end position="121"/>
    </location>
</feature>